<name>A0A7Z0M5U3_9STRE</name>
<dbReference type="EMBL" id="JACBXX010000112">
    <property type="protein sequence ID" value="NYS96445.1"/>
    <property type="molecule type" value="Genomic_DNA"/>
</dbReference>
<dbReference type="Proteomes" id="UP000589521">
    <property type="component" value="Unassembled WGS sequence"/>
</dbReference>
<organism evidence="1 2">
    <name type="scientific">Streptococcus danieliae</name>
    <dbReference type="NCBI Taxonomy" id="747656"/>
    <lineage>
        <taxon>Bacteria</taxon>
        <taxon>Bacillati</taxon>
        <taxon>Bacillota</taxon>
        <taxon>Bacilli</taxon>
        <taxon>Lactobacillales</taxon>
        <taxon>Streptococcaceae</taxon>
        <taxon>Streptococcus</taxon>
    </lineage>
</organism>
<comment type="caution">
    <text evidence="1">The sequence shown here is derived from an EMBL/GenBank/DDBJ whole genome shotgun (WGS) entry which is preliminary data.</text>
</comment>
<reference evidence="1 2" key="1">
    <citation type="submission" date="2020-07" db="EMBL/GenBank/DDBJ databases">
        <title>MOT database genomes.</title>
        <authorList>
            <person name="Joseph S."/>
            <person name="Aduse-Opoku J."/>
            <person name="Hashim A."/>
            <person name="Wade W."/>
            <person name="Curtis M."/>
        </authorList>
    </citation>
    <scope>NUCLEOTIDE SEQUENCE [LARGE SCALE GENOMIC DNA]</scope>
    <source>
        <strain evidence="1 2">STR</strain>
    </source>
</reference>
<evidence type="ECO:0000313" key="2">
    <source>
        <dbReference type="Proteomes" id="UP000589521"/>
    </source>
</evidence>
<gene>
    <name evidence="1" type="ORF">HZY94_04520</name>
</gene>
<protein>
    <submittedName>
        <fullName evidence="1">Uncharacterized protein</fullName>
    </submittedName>
</protein>
<evidence type="ECO:0000313" key="1">
    <source>
        <dbReference type="EMBL" id="NYS96445.1"/>
    </source>
</evidence>
<dbReference type="AlphaFoldDB" id="A0A7Z0M5U3"/>
<accession>A0A7Z0M5U3</accession>
<sequence length="89" mass="10521">MGLIWKDLIRERLSLEQSKGRIFDVSHIDARKDIELYEIYGAYDNTYFEDSPEGKVRVITLTDDAPEEAWEAAMLRYAWAESPYYEPIR</sequence>
<proteinExistence type="predicted"/>
<dbReference type="RefSeq" id="WP_179925179.1">
    <property type="nucleotide sequence ID" value="NZ_CATKDJ010000211.1"/>
</dbReference>